<evidence type="ECO:0000313" key="4">
    <source>
        <dbReference type="EMBL" id="CAF3967297.1"/>
    </source>
</evidence>
<proteinExistence type="predicted"/>
<keyword evidence="2" id="KW-1133">Transmembrane helix</keyword>
<evidence type="ECO:0000256" key="2">
    <source>
        <dbReference type="SAM" id="Phobius"/>
    </source>
</evidence>
<evidence type="ECO:0000313" key="5">
    <source>
        <dbReference type="Proteomes" id="UP000663842"/>
    </source>
</evidence>
<keyword evidence="3" id="KW-0732">Signal</keyword>
<feature type="region of interest" description="Disordered" evidence="1">
    <location>
        <begin position="917"/>
        <end position="951"/>
    </location>
</feature>
<comment type="caution">
    <text evidence="4">The sequence shown here is derived from an EMBL/GenBank/DDBJ whole genome shotgun (WGS) entry which is preliminary data.</text>
</comment>
<feature type="chain" id="PRO_5032351903" evidence="3">
    <location>
        <begin position="26"/>
        <end position="1122"/>
    </location>
</feature>
<gene>
    <name evidence="4" type="ORF">UXM345_LOCUS14273</name>
</gene>
<sequence length="1122" mass="126011">MNINLFTVIVLFSIGCLSLINRINCSSGNNNNNNNNNNTTTMLILTTAQLSSINDNFKRRSARHFINKALNFTDNNNITSSIDRIRIFDATHHYNTMRNFFTLTKTQIKVTVTTVVIISLIMLIIAIFRFKNACRSQENDNLQTDIFRNRSSQYNEPSSRRGSVGYYTRKNSQTTSFLSNDQINNSSPSERLRIPACDQLSKSAAAVAVSSSSVDTADGTRRHQHHAISSCDTSNTSNQHISIVPISSINLNTTKHKSAVPINRTSQTKPISADMNRLNKCQDCQSVRYILVINVHDQHLRYPTKKSNNIKLSSPTLRKLCLPCITTRHRLRHHHSNKKETRKPNQHRFTAGVTRENSRVESLQQFEVGPRTCYPKTTIPIAHNSDYTKESNANRSHEQGQHFEISFQNEKIEEENNNETSPVKIESKLTSSDVVESGLLLSSLSANELTRLKDDDACDDRTPLLTSELTSTINGSLKSSSRKYSFNALLPLIHPSNSHPLCSYLTSTTNADGTKSSNGNGIDLKARHRSSLSSALRRSSFAKQPPTFCSIIDSAQVNSLSKNQIGSDNSDQISLSNNSSSENQNNFRKSSSITPPYQKEYMQKIERFRFIDDSASSTTTVVSPVESLEHVDTRPTPCSHLITNAIEQFDDYIRTKYNNMDDDDDDDVDSLIDRLNSNLLNDSSYSDLNILNNNNHNSSPKPILRPQTFKPVNNKPFETTILSGSQQHKYHQSRPISIPHSMTSLPLSKQRNRMETNGYSRSMDFQSLKTKCNLNRPLTMISTIHETSSSSSTATLTSLRSATNLEFDDNTKPSGVLVDDDFLPMSSPVDEHFWDMNIKSFNELNTNNNKSFPDVGSSPDMEIKHFDLQSFHTLSEASCDEDDDSAASTDQPETFTIQECKLDELKQSIVLTTKTSPVEGNVDQSSSTPSIDSTEQCSNNTTLTSSHQSNDESLLEKFSLPAHTSMGLDFFCDSILSPNQHSHAISEDDDTQDSSINDASEGDESADNGEIDLVQEFELSQRDTQTKTNNLWTKNDPDVYIVQDDDLLSALVATPTTIMNRTPPASIMKIANNRSFETIDEQQTLKPKVRFNLDPQYEREREWNKVNKLLGNSVEWTDEFEV</sequence>
<name>A0A819LQ47_9BILA</name>
<accession>A0A819LQ47</accession>
<dbReference type="Proteomes" id="UP000663842">
    <property type="component" value="Unassembled WGS sequence"/>
</dbReference>
<reference evidence="4" key="1">
    <citation type="submission" date="2021-02" db="EMBL/GenBank/DDBJ databases">
        <authorList>
            <person name="Nowell W R."/>
        </authorList>
    </citation>
    <scope>NUCLEOTIDE SEQUENCE</scope>
</reference>
<feature type="transmembrane region" description="Helical" evidence="2">
    <location>
        <begin position="108"/>
        <end position="128"/>
    </location>
</feature>
<feature type="compositionally biased region" description="Low complexity" evidence="1">
    <location>
        <begin position="567"/>
        <end position="586"/>
    </location>
</feature>
<organism evidence="4 5">
    <name type="scientific">Rotaria magnacalcarata</name>
    <dbReference type="NCBI Taxonomy" id="392030"/>
    <lineage>
        <taxon>Eukaryota</taxon>
        <taxon>Metazoa</taxon>
        <taxon>Spiralia</taxon>
        <taxon>Gnathifera</taxon>
        <taxon>Rotifera</taxon>
        <taxon>Eurotatoria</taxon>
        <taxon>Bdelloidea</taxon>
        <taxon>Philodinida</taxon>
        <taxon>Philodinidae</taxon>
        <taxon>Rotaria</taxon>
    </lineage>
</organism>
<dbReference type="AlphaFoldDB" id="A0A819LQ47"/>
<keyword evidence="2" id="KW-0472">Membrane</keyword>
<feature type="signal peptide" evidence="3">
    <location>
        <begin position="1"/>
        <end position="25"/>
    </location>
</feature>
<dbReference type="EMBL" id="CAJOBF010001604">
    <property type="protein sequence ID" value="CAF3967297.1"/>
    <property type="molecule type" value="Genomic_DNA"/>
</dbReference>
<keyword evidence="2" id="KW-0812">Transmembrane</keyword>
<feature type="compositionally biased region" description="Acidic residues" evidence="1">
    <location>
        <begin position="1000"/>
        <end position="1009"/>
    </location>
</feature>
<feature type="compositionally biased region" description="Polar residues" evidence="1">
    <location>
        <begin position="740"/>
        <end position="751"/>
    </location>
</feature>
<feature type="region of interest" description="Disordered" evidence="1">
    <location>
        <begin position="732"/>
        <end position="751"/>
    </location>
</feature>
<protein>
    <submittedName>
        <fullName evidence="4">Uncharacterized protein</fullName>
    </submittedName>
</protein>
<evidence type="ECO:0000256" key="1">
    <source>
        <dbReference type="SAM" id="MobiDB-lite"/>
    </source>
</evidence>
<evidence type="ECO:0000256" key="3">
    <source>
        <dbReference type="SAM" id="SignalP"/>
    </source>
</evidence>
<feature type="region of interest" description="Disordered" evidence="1">
    <location>
        <begin position="562"/>
        <end position="596"/>
    </location>
</feature>
<feature type="region of interest" description="Disordered" evidence="1">
    <location>
        <begin position="215"/>
        <end position="235"/>
    </location>
</feature>
<feature type="region of interest" description="Disordered" evidence="1">
    <location>
        <begin position="981"/>
        <end position="1009"/>
    </location>
</feature>